<dbReference type="InterPro" id="IPR029063">
    <property type="entry name" value="SAM-dependent_MTases_sf"/>
</dbReference>
<accession>A0AAW4LB99</accession>
<dbReference type="AlphaFoldDB" id="A0AAW4LB99"/>
<sequence length="248" mass="27996">MNRVINQFTTRAETYSASANWISDEKLINTHIEACGQRSAGHLLELCCGTGMVGRKFSAAGWNVCGIDLTKAMAEEANRFFPCICSPAEEVPFLDGAFDVVLLRQAYFLLDNGQKVLEQAHRVLKPGGFFVFSQTVPFSAEDTPWLEHIHRTKQAQLQRFFTEADLAEELERTFFSVRETRRLMVRENITGWLAAAPELSPEKQTEVCALIAGAPEPYRTIHKVEAVDGQVLEDWNWVIFTAERKPGR</sequence>
<dbReference type="Pfam" id="PF08241">
    <property type="entry name" value="Methyltransf_11"/>
    <property type="match status" value="1"/>
</dbReference>
<evidence type="ECO:0000313" key="2">
    <source>
        <dbReference type="EMBL" id="MBT0665860.1"/>
    </source>
</evidence>
<dbReference type="Gene3D" id="3.40.50.150">
    <property type="entry name" value="Vaccinia Virus protein VP39"/>
    <property type="match status" value="1"/>
</dbReference>
<dbReference type="SUPFAM" id="SSF53335">
    <property type="entry name" value="S-adenosyl-L-methionine-dependent methyltransferases"/>
    <property type="match status" value="1"/>
</dbReference>
<feature type="domain" description="Methyltransferase type 11" evidence="1">
    <location>
        <begin position="44"/>
        <end position="132"/>
    </location>
</feature>
<dbReference type="CDD" id="cd02440">
    <property type="entry name" value="AdoMet_MTases"/>
    <property type="match status" value="1"/>
</dbReference>
<keyword evidence="3" id="KW-1185">Reference proteome</keyword>
<comment type="caution">
    <text evidence="2">The sequence shown here is derived from an EMBL/GenBank/DDBJ whole genome shotgun (WGS) entry which is preliminary data.</text>
</comment>
<proteinExistence type="predicted"/>
<dbReference type="PANTHER" id="PTHR43591">
    <property type="entry name" value="METHYLTRANSFERASE"/>
    <property type="match status" value="1"/>
</dbReference>
<dbReference type="GO" id="GO:0008757">
    <property type="term" value="F:S-adenosylmethionine-dependent methyltransferase activity"/>
    <property type="evidence" value="ECO:0007669"/>
    <property type="project" value="InterPro"/>
</dbReference>
<protein>
    <submittedName>
        <fullName evidence="2">Methyltransferase domain-containing protein</fullName>
    </submittedName>
</protein>
<dbReference type="InterPro" id="IPR013216">
    <property type="entry name" value="Methyltransf_11"/>
</dbReference>
<dbReference type="RefSeq" id="WP_214172628.1">
    <property type="nucleotide sequence ID" value="NZ_JAHCVJ010000007.1"/>
</dbReference>
<keyword evidence="2" id="KW-0489">Methyltransferase</keyword>
<gene>
    <name evidence="2" type="ORF">KI809_16235</name>
</gene>
<dbReference type="EMBL" id="JAHCVJ010000007">
    <property type="protein sequence ID" value="MBT0665860.1"/>
    <property type="molecule type" value="Genomic_DNA"/>
</dbReference>
<keyword evidence="2" id="KW-0808">Transferase</keyword>
<organism evidence="2 3">
    <name type="scientific">Geoanaerobacter pelophilus</name>
    <dbReference type="NCBI Taxonomy" id="60036"/>
    <lineage>
        <taxon>Bacteria</taxon>
        <taxon>Pseudomonadati</taxon>
        <taxon>Thermodesulfobacteriota</taxon>
        <taxon>Desulfuromonadia</taxon>
        <taxon>Geobacterales</taxon>
        <taxon>Geobacteraceae</taxon>
        <taxon>Geoanaerobacter</taxon>
    </lineage>
</organism>
<dbReference type="PANTHER" id="PTHR43591:SF110">
    <property type="entry name" value="RHODANESE DOMAIN-CONTAINING PROTEIN"/>
    <property type="match status" value="1"/>
</dbReference>
<evidence type="ECO:0000313" key="3">
    <source>
        <dbReference type="Proteomes" id="UP000811899"/>
    </source>
</evidence>
<dbReference type="GO" id="GO:0032259">
    <property type="term" value="P:methylation"/>
    <property type="evidence" value="ECO:0007669"/>
    <property type="project" value="UniProtKB-KW"/>
</dbReference>
<name>A0AAW4LB99_9BACT</name>
<reference evidence="2 3" key="1">
    <citation type="submission" date="2021-05" db="EMBL/GenBank/DDBJ databases">
        <title>The draft genome of Geobacter pelophilus DSM 12255.</title>
        <authorList>
            <person name="Xu Z."/>
            <person name="Masuda Y."/>
            <person name="Itoh H."/>
            <person name="Senoo K."/>
        </authorList>
    </citation>
    <scope>NUCLEOTIDE SEQUENCE [LARGE SCALE GENOMIC DNA]</scope>
    <source>
        <strain evidence="2 3">DSM 12255</strain>
    </source>
</reference>
<dbReference type="Proteomes" id="UP000811899">
    <property type="component" value="Unassembled WGS sequence"/>
</dbReference>
<evidence type="ECO:0000259" key="1">
    <source>
        <dbReference type="Pfam" id="PF08241"/>
    </source>
</evidence>